<proteinExistence type="inferred from homology"/>
<protein>
    <submittedName>
        <fullName evidence="5">Septum formation protein Maf</fullName>
    </submittedName>
</protein>
<reference evidence="5" key="1">
    <citation type="submission" date="2017-02" db="UniProtKB">
        <authorList>
            <consortium name="WormBaseParasite"/>
        </authorList>
    </citation>
    <scope>IDENTIFICATION</scope>
</reference>
<dbReference type="OrthoDB" id="10267058at2759"/>
<evidence type="ECO:0000313" key="5">
    <source>
        <dbReference type="WBParaSite" id="HDID_0000878001-mRNA-1"/>
    </source>
</evidence>
<name>A0A0R3STN4_HYMDI</name>
<dbReference type="PANTHER" id="PTHR43213">
    <property type="entry name" value="BIFUNCTIONAL DTTP/UTP PYROPHOSPHATASE/METHYLTRANSFERASE PROTEIN-RELATED"/>
    <property type="match status" value="1"/>
</dbReference>
<dbReference type="CDD" id="cd00555">
    <property type="entry name" value="Maf"/>
    <property type="match status" value="1"/>
</dbReference>
<gene>
    <name evidence="3" type="ORF">HDID_LOCUS8778</name>
</gene>
<dbReference type="AlphaFoldDB" id="A0A0R3STN4"/>
<dbReference type="EMBL" id="UYSG01011142">
    <property type="protein sequence ID" value="VDL61096.1"/>
    <property type="molecule type" value="Genomic_DNA"/>
</dbReference>
<dbReference type="PIRSF" id="PIRSF006305">
    <property type="entry name" value="Maf"/>
    <property type="match status" value="1"/>
</dbReference>
<dbReference type="InterPro" id="IPR003697">
    <property type="entry name" value="Maf-like"/>
</dbReference>
<dbReference type="HAMAP" id="MF_00528">
    <property type="entry name" value="Maf"/>
    <property type="match status" value="1"/>
</dbReference>
<organism evidence="5">
    <name type="scientific">Hymenolepis diminuta</name>
    <name type="common">Rat tapeworm</name>
    <dbReference type="NCBI Taxonomy" id="6216"/>
    <lineage>
        <taxon>Eukaryota</taxon>
        <taxon>Metazoa</taxon>
        <taxon>Spiralia</taxon>
        <taxon>Lophotrochozoa</taxon>
        <taxon>Platyhelminthes</taxon>
        <taxon>Cestoda</taxon>
        <taxon>Eucestoda</taxon>
        <taxon>Cyclophyllidea</taxon>
        <taxon>Hymenolepididae</taxon>
        <taxon>Hymenolepis</taxon>
    </lineage>
</organism>
<evidence type="ECO:0000256" key="1">
    <source>
        <dbReference type="ARBA" id="ARBA00001968"/>
    </source>
</evidence>
<reference evidence="3 4" key="2">
    <citation type="submission" date="2018-11" db="EMBL/GenBank/DDBJ databases">
        <authorList>
            <consortium name="Pathogen Informatics"/>
        </authorList>
    </citation>
    <scope>NUCLEOTIDE SEQUENCE [LARGE SCALE GENOMIC DNA]</scope>
</reference>
<dbReference type="PANTHER" id="PTHR43213:SF5">
    <property type="entry name" value="BIFUNCTIONAL DTTP_UTP PYROPHOSPHATASE_METHYLTRANSFERASE PROTEIN-RELATED"/>
    <property type="match status" value="1"/>
</dbReference>
<dbReference type="SUPFAM" id="SSF52972">
    <property type="entry name" value="ITPase-like"/>
    <property type="match status" value="1"/>
</dbReference>
<evidence type="ECO:0000313" key="4">
    <source>
        <dbReference type="Proteomes" id="UP000274504"/>
    </source>
</evidence>
<comment type="cofactor">
    <cofactor evidence="1">
        <name>a divalent metal cation</name>
        <dbReference type="ChEBI" id="CHEBI:60240"/>
    </cofactor>
</comment>
<sequence length="209" mass="22775">MLTAVQDKLAKYSIVLASTSPNRKRILSACGLKFTTFDSMAPEDLDPLEFPTVGLFVEALGKVKAEHAIRRLTQPADIIIAADTVVAFENQILGKPADAEDAIRTLTALSGKTHTVYTGVCVVWMRNEPEFCCFSECTDVTVAKVDKDVVEGYVKTGDCFAKAGSFGVQGVGCNLVSEFKGDFFNAIGLPIHKLCEHIYNKLVKEGYEK</sequence>
<evidence type="ECO:0000313" key="3">
    <source>
        <dbReference type="EMBL" id="VDL61096.1"/>
    </source>
</evidence>
<evidence type="ECO:0000256" key="2">
    <source>
        <dbReference type="ARBA" id="ARBA00022801"/>
    </source>
</evidence>
<keyword evidence="2" id="KW-0378">Hydrolase</keyword>
<dbReference type="NCBIfam" id="TIGR00172">
    <property type="entry name" value="maf"/>
    <property type="match status" value="1"/>
</dbReference>
<accession>A0A0R3STN4</accession>
<dbReference type="STRING" id="6216.A0A0R3STN4"/>
<dbReference type="Proteomes" id="UP000274504">
    <property type="component" value="Unassembled WGS sequence"/>
</dbReference>
<dbReference type="InterPro" id="IPR029001">
    <property type="entry name" value="ITPase-like_fam"/>
</dbReference>
<dbReference type="Pfam" id="PF02545">
    <property type="entry name" value="Maf"/>
    <property type="match status" value="1"/>
</dbReference>
<dbReference type="Gene3D" id="3.90.950.10">
    <property type="match status" value="1"/>
</dbReference>
<dbReference type="GO" id="GO:0047429">
    <property type="term" value="F:nucleoside triphosphate diphosphatase activity"/>
    <property type="evidence" value="ECO:0007669"/>
    <property type="project" value="InterPro"/>
</dbReference>
<dbReference type="WBParaSite" id="HDID_0000878001-mRNA-1">
    <property type="protein sequence ID" value="HDID_0000878001-mRNA-1"/>
    <property type="gene ID" value="HDID_0000878001"/>
</dbReference>